<proteinExistence type="predicted"/>
<dbReference type="AlphaFoldDB" id="A0A016TXJ2"/>
<organism evidence="1 2">
    <name type="scientific">Ancylostoma ceylanicum</name>
    <dbReference type="NCBI Taxonomy" id="53326"/>
    <lineage>
        <taxon>Eukaryota</taxon>
        <taxon>Metazoa</taxon>
        <taxon>Ecdysozoa</taxon>
        <taxon>Nematoda</taxon>
        <taxon>Chromadorea</taxon>
        <taxon>Rhabditida</taxon>
        <taxon>Rhabditina</taxon>
        <taxon>Rhabditomorpha</taxon>
        <taxon>Strongyloidea</taxon>
        <taxon>Ancylostomatidae</taxon>
        <taxon>Ancylostomatinae</taxon>
        <taxon>Ancylostoma</taxon>
    </lineage>
</organism>
<evidence type="ECO:0000313" key="1">
    <source>
        <dbReference type="EMBL" id="EYC07053.1"/>
    </source>
</evidence>
<dbReference type="EMBL" id="JARK01001408">
    <property type="protein sequence ID" value="EYC07053.1"/>
    <property type="molecule type" value="Genomic_DNA"/>
</dbReference>
<protein>
    <submittedName>
        <fullName evidence="1">Uncharacterized protein</fullName>
    </submittedName>
</protein>
<evidence type="ECO:0000313" key="2">
    <source>
        <dbReference type="Proteomes" id="UP000024635"/>
    </source>
</evidence>
<accession>A0A016TXJ2</accession>
<dbReference type="Proteomes" id="UP000024635">
    <property type="component" value="Unassembled WGS sequence"/>
</dbReference>
<name>A0A016TXJ2_9BILA</name>
<comment type="caution">
    <text evidence="1">The sequence shown here is derived from an EMBL/GenBank/DDBJ whole genome shotgun (WGS) entry which is preliminary data.</text>
</comment>
<gene>
    <name evidence="1" type="primary">Acey_s0072.g667</name>
    <name evidence="1" type="ORF">Y032_0072g667</name>
</gene>
<sequence length="133" mass="15234">MLEIITSTRYGTIDFVDRSHTCKLRMNYVLRIVVTLGKSGDNLEKLLCPASLAFRNLFEKKIQVVDGYRSTQVVFIFISTYGRKYISIPEKQTPKQIQSWITVEAVKYRHQHPTCCCQGCPEDVKTTHSGEEG</sequence>
<keyword evidence="2" id="KW-1185">Reference proteome</keyword>
<reference evidence="2" key="1">
    <citation type="journal article" date="2015" name="Nat. Genet.">
        <title>The genome and transcriptome of the zoonotic hookworm Ancylostoma ceylanicum identify infection-specific gene families.</title>
        <authorList>
            <person name="Schwarz E.M."/>
            <person name="Hu Y."/>
            <person name="Antoshechkin I."/>
            <person name="Miller M.M."/>
            <person name="Sternberg P.W."/>
            <person name="Aroian R.V."/>
        </authorList>
    </citation>
    <scope>NUCLEOTIDE SEQUENCE</scope>
    <source>
        <strain evidence="2">HY135</strain>
    </source>
</reference>